<dbReference type="RefSeq" id="WP_163657118.1">
    <property type="nucleotide sequence ID" value="NZ_WWDH01000114.1"/>
</dbReference>
<dbReference type="AlphaFoldDB" id="A0A6M0M7L1"/>
<evidence type="ECO:0000313" key="2">
    <source>
        <dbReference type="Proteomes" id="UP000477402"/>
    </source>
</evidence>
<dbReference type="Proteomes" id="UP000477402">
    <property type="component" value="Unassembled WGS sequence"/>
</dbReference>
<evidence type="ECO:0000313" key="1">
    <source>
        <dbReference type="EMBL" id="NEX55351.1"/>
    </source>
</evidence>
<accession>A0A6M0M7L1</accession>
<dbReference type="EMBL" id="WWDJ01000042">
    <property type="protein sequence ID" value="NEX55351.1"/>
    <property type="molecule type" value="Genomic_DNA"/>
</dbReference>
<reference evidence="1 2" key="1">
    <citation type="submission" date="2019-12" db="EMBL/GenBank/DDBJ databases">
        <title>Draft Genome Sequences of L. lactis strains MS22333, MS22334, MS22336, and MS22337, Isolated from Spontaneous Fermented Camel Milk in Ethiopia.</title>
        <authorList>
            <person name="Bragason E."/>
            <person name="Hansen E.B."/>
            <person name="Guya M.E."/>
            <person name="Berhe T."/>
        </authorList>
    </citation>
    <scope>NUCLEOTIDE SEQUENCE [LARGE SCALE GENOMIC DNA]</scope>
    <source>
        <strain evidence="1 2">MS22336</strain>
    </source>
</reference>
<comment type="caution">
    <text evidence="1">The sequence shown here is derived from an EMBL/GenBank/DDBJ whole genome shotgun (WGS) entry which is preliminary data.</text>
</comment>
<sequence>MKFKTFEINAYPSNDGTLLSFDIKGERISRILYIKKGNPFKMKISQAIAERYRIKQEIKQTEYKGKSSEGLYPLTEVIEERVTSWEYHNVKKENWQGWMRIFAYEYIYDVAFNRGVRQERQRRKTKHKAMTAFDIISSEDVSELSNELGISEDKLTYAVMEVIAKRKNGGKK</sequence>
<organism evidence="1 2">
    <name type="scientific">Lactococcus lactis</name>
    <dbReference type="NCBI Taxonomy" id="1358"/>
    <lineage>
        <taxon>Bacteria</taxon>
        <taxon>Bacillati</taxon>
        <taxon>Bacillota</taxon>
        <taxon>Bacilli</taxon>
        <taxon>Lactobacillales</taxon>
        <taxon>Streptococcaceae</taxon>
        <taxon>Lactococcus</taxon>
    </lineage>
</organism>
<protein>
    <submittedName>
        <fullName evidence="1">Uncharacterized protein</fullName>
    </submittedName>
</protein>
<proteinExistence type="predicted"/>
<gene>
    <name evidence="1" type="ORF">GTP08_06510</name>
</gene>
<name>A0A6M0M7L1_9LACT</name>